<dbReference type="GO" id="GO:0003677">
    <property type="term" value="F:DNA binding"/>
    <property type="evidence" value="ECO:0007669"/>
    <property type="project" value="UniProtKB-KW"/>
</dbReference>
<feature type="region of interest" description="Disordered" evidence="7">
    <location>
        <begin position="99"/>
        <end position="120"/>
    </location>
</feature>
<comment type="caution">
    <text evidence="9">The sequence shown here is derived from an EMBL/GenBank/DDBJ whole genome shotgun (WGS) entry which is preliminary data.</text>
</comment>
<dbReference type="EMBL" id="JBJXBP010000006">
    <property type="protein sequence ID" value="KAL3824274.1"/>
    <property type="molecule type" value="Genomic_DNA"/>
</dbReference>
<feature type="zinc finger region" description="C3H1-type" evidence="6">
    <location>
        <begin position="124"/>
        <end position="151"/>
    </location>
</feature>
<feature type="compositionally biased region" description="Acidic residues" evidence="7">
    <location>
        <begin position="638"/>
        <end position="676"/>
    </location>
</feature>
<feature type="region of interest" description="Disordered" evidence="7">
    <location>
        <begin position="250"/>
        <end position="310"/>
    </location>
</feature>
<dbReference type="AlphaFoldDB" id="A0ABD3SI79"/>
<dbReference type="PANTHER" id="PTHR15725">
    <property type="entry name" value="ZN-FINGER, C-X8-C-X5-C-X3-H TYPE-CONTAINING"/>
    <property type="match status" value="1"/>
</dbReference>
<evidence type="ECO:0000256" key="5">
    <source>
        <dbReference type="ARBA" id="ARBA00023125"/>
    </source>
</evidence>
<feature type="domain" description="C3H1-type" evidence="8">
    <location>
        <begin position="33"/>
        <end position="62"/>
    </location>
</feature>
<organism evidence="9 10">
    <name type="scientific">Penstemon smallii</name>
    <dbReference type="NCBI Taxonomy" id="265156"/>
    <lineage>
        <taxon>Eukaryota</taxon>
        <taxon>Viridiplantae</taxon>
        <taxon>Streptophyta</taxon>
        <taxon>Embryophyta</taxon>
        <taxon>Tracheophyta</taxon>
        <taxon>Spermatophyta</taxon>
        <taxon>Magnoliopsida</taxon>
        <taxon>eudicotyledons</taxon>
        <taxon>Gunneridae</taxon>
        <taxon>Pentapetalae</taxon>
        <taxon>asterids</taxon>
        <taxon>lamiids</taxon>
        <taxon>Lamiales</taxon>
        <taxon>Plantaginaceae</taxon>
        <taxon>Cheloneae</taxon>
        <taxon>Penstemon</taxon>
    </lineage>
</organism>
<name>A0ABD3SI79_9LAMI</name>
<feature type="compositionally biased region" description="Low complexity" evidence="7">
    <location>
        <begin position="1"/>
        <end position="21"/>
    </location>
</feature>
<protein>
    <recommendedName>
        <fullName evidence="8">C3H1-type domain-containing protein</fullName>
    </recommendedName>
</protein>
<feature type="zinc finger region" description="C3H1-type" evidence="6">
    <location>
        <begin position="64"/>
        <end position="90"/>
    </location>
</feature>
<dbReference type="SUPFAM" id="SSF90229">
    <property type="entry name" value="CCCH zinc finger"/>
    <property type="match status" value="1"/>
</dbReference>
<dbReference type="Gene3D" id="4.10.1000.10">
    <property type="entry name" value="Zinc finger, CCCH-type"/>
    <property type="match status" value="1"/>
</dbReference>
<keyword evidence="2" id="KW-0677">Repeat</keyword>
<evidence type="ECO:0000256" key="1">
    <source>
        <dbReference type="ARBA" id="ARBA00022723"/>
    </source>
</evidence>
<dbReference type="Pfam" id="PF15663">
    <property type="entry name" value="zf-CCCH_3"/>
    <property type="match status" value="1"/>
</dbReference>
<dbReference type="PROSITE" id="PS50103">
    <property type="entry name" value="ZF_C3H1"/>
    <property type="match status" value="3"/>
</dbReference>
<keyword evidence="10" id="KW-1185">Reference proteome</keyword>
<evidence type="ECO:0000256" key="2">
    <source>
        <dbReference type="ARBA" id="ARBA00022737"/>
    </source>
</evidence>
<feature type="compositionally biased region" description="Basic and acidic residues" evidence="7">
    <location>
        <begin position="583"/>
        <end position="600"/>
    </location>
</feature>
<feature type="compositionally biased region" description="Basic and acidic residues" evidence="7">
    <location>
        <begin position="348"/>
        <end position="381"/>
    </location>
</feature>
<evidence type="ECO:0000313" key="10">
    <source>
        <dbReference type="Proteomes" id="UP001634393"/>
    </source>
</evidence>
<feature type="domain" description="C3H1-type" evidence="8">
    <location>
        <begin position="64"/>
        <end position="90"/>
    </location>
</feature>
<sequence>MVGPGPQTQTQSQSQSQSQPRPSSPSPAEEEALKRNTDCVYFLASPLTCKKGSECDYRHSDVARVNPRDCWFWLNGNCLNTKCSFRHPPLDGLLGAQGPTPTGSSLPMPQTVSTPTAHVPNASSKQGVPCIFFQKGFCLKGDWCPFVHGPNSVSNKASLMPGTAAEPATFKKAFGGLEKPAQDKKAPPIDVTKSIKVFPHAKPSIEVEPAPPRNEFSVNKRIPYTSPVNQYPGYRTVPSVANGNPFLQQPHLFGEPGSMTGKDADEVSREPSPGFDVLVDDERRDSDYYPSEDQYGMSREHEARNEYDIDESTDYNTIAIVDNERYQGPLGHDSHEHLKDQYAWEHRASSERMSRGSSYHERRPYARTDNHSQADELDLRHRLTKHKNTNGLRSVISHEHNRDRHAEDRRYHQGFRRDEQHTSRNESSLSSRLRGRIRLPGRSSSPIDRETIRSSDRGRMSPVRATTLASNQGRIHDRIKGRVEETPDNGGKYQRGLHLRRDMVMGDNSADFAAPKSLAELKNRKNVGHSGQYDTNQQSLGKRKHLMLDGREQSDEDLAFEGPKPLKEILKRKKGETISNNKESSEDNNREEKITSVDKTEVEEEITLGADFNSNLPPVTSKVEAEEGIIAEDRVDQESDYEQVGGEDFELYEGDNGDAEGEEYLDEDDDDDDDDDFAKKMGAVYS</sequence>
<dbReference type="FunFam" id="4.10.1000.10:FF:000021">
    <property type="entry name" value="Zinc finger CCCH domain-containing protein 17"/>
    <property type="match status" value="1"/>
</dbReference>
<feature type="compositionally biased region" description="Basic and acidic residues" evidence="7">
    <location>
        <begin position="447"/>
        <end position="459"/>
    </location>
</feature>
<feature type="region of interest" description="Disordered" evidence="7">
    <location>
        <begin position="553"/>
        <end position="601"/>
    </location>
</feature>
<dbReference type="PANTHER" id="PTHR15725:SF14">
    <property type="entry name" value="ZINC FINGER CCCH DOMAIN-CONTAINING PROTEIN 11A"/>
    <property type="match status" value="1"/>
</dbReference>
<evidence type="ECO:0000256" key="7">
    <source>
        <dbReference type="SAM" id="MobiDB-lite"/>
    </source>
</evidence>
<dbReference type="InterPro" id="IPR036855">
    <property type="entry name" value="Znf_CCCH_sf"/>
</dbReference>
<evidence type="ECO:0000313" key="9">
    <source>
        <dbReference type="EMBL" id="KAL3824274.1"/>
    </source>
</evidence>
<gene>
    <name evidence="9" type="ORF">ACJIZ3_020303</name>
</gene>
<proteinExistence type="predicted"/>
<feature type="region of interest" description="Disordered" evidence="7">
    <location>
        <begin position="1"/>
        <end position="31"/>
    </location>
</feature>
<evidence type="ECO:0000256" key="3">
    <source>
        <dbReference type="ARBA" id="ARBA00022771"/>
    </source>
</evidence>
<dbReference type="Proteomes" id="UP001634393">
    <property type="component" value="Unassembled WGS sequence"/>
</dbReference>
<evidence type="ECO:0000259" key="8">
    <source>
        <dbReference type="PROSITE" id="PS50103"/>
    </source>
</evidence>
<keyword evidence="3 6" id="KW-0863">Zinc-finger</keyword>
<evidence type="ECO:0000256" key="4">
    <source>
        <dbReference type="ARBA" id="ARBA00022833"/>
    </source>
</evidence>
<dbReference type="GO" id="GO:0008270">
    <property type="term" value="F:zinc ion binding"/>
    <property type="evidence" value="ECO:0007669"/>
    <property type="project" value="UniProtKB-KW"/>
</dbReference>
<dbReference type="Pfam" id="PF14608">
    <property type="entry name" value="zf-CCCH_2"/>
    <property type="match status" value="1"/>
</dbReference>
<keyword evidence="5" id="KW-0238">DNA-binding</keyword>
<keyword evidence="4 6" id="KW-0862">Zinc</keyword>
<feature type="zinc finger region" description="C3H1-type" evidence="6">
    <location>
        <begin position="33"/>
        <end position="62"/>
    </location>
</feature>
<feature type="compositionally biased region" description="Basic and acidic residues" evidence="7">
    <location>
        <begin position="298"/>
        <end position="307"/>
    </location>
</feature>
<dbReference type="InterPro" id="IPR000571">
    <property type="entry name" value="Znf_CCCH"/>
</dbReference>
<evidence type="ECO:0000256" key="6">
    <source>
        <dbReference type="PROSITE-ProRule" id="PRU00723"/>
    </source>
</evidence>
<dbReference type="InterPro" id="IPR041686">
    <property type="entry name" value="Znf-CCCH_3"/>
</dbReference>
<dbReference type="SMART" id="SM00356">
    <property type="entry name" value="ZnF_C3H1"/>
    <property type="match status" value="3"/>
</dbReference>
<feature type="compositionally biased region" description="Basic and acidic residues" evidence="7">
    <location>
        <begin position="396"/>
        <end position="424"/>
    </location>
</feature>
<feature type="region of interest" description="Disordered" evidence="7">
    <location>
        <begin position="627"/>
        <end position="676"/>
    </location>
</feature>
<accession>A0ABD3SI79</accession>
<feature type="domain" description="C3H1-type" evidence="8">
    <location>
        <begin position="124"/>
        <end position="151"/>
    </location>
</feature>
<keyword evidence="1 6" id="KW-0479">Metal-binding</keyword>
<feature type="region of interest" description="Disordered" evidence="7">
    <location>
        <begin position="348"/>
        <end position="459"/>
    </location>
</feature>
<reference evidence="9 10" key="1">
    <citation type="submission" date="2024-12" db="EMBL/GenBank/DDBJ databases">
        <title>The unique morphological basis and parallel evolutionary history of personate flowers in Penstemon.</title>
        <authorList>
            <person name="Depatie T.H."/>
            <person name="Wessinger C.A."/>
        </authorList>
    </citation>
    <scope>NUCLEOTIDE SEQUENCE [LARGE SCALE GENOMIC DNA]</scope>
    <source>
        <strain evidence="9">WTNN_2</strain>
        <tissue evidence="9">Leaf</tissue>
    </source>
</reference>